<keyword evidence="1" id="KW-0732">Signal</keyword>
<evidence type="ECO:0000256" key="1">
    <source>
        <dbReference type="SAM" id="SignalP"/>
    </source>
</evidence>
<evidence type="ECO:0000313" key="2">
    <source>
        <dbReference type="EMBL" id="EOD79359.1"/>
    </source>
</evidence>
<sequence length="277" mass="31328">MKYAIPLAILLLTSFPANAGEGLTCSEAKAEVEQQEAQNAFNVSFTNFLRQKHISAERHAFEVNEDYAAVSEYSTYRSHDIEFAKREIRAFEWLFNDLSGVSGGKTLKVPEPHLVDVSFLLLMEMGLEFTPAELHNGVKLTKSEVAELQEAVSYELTILYRNHRLYAAHIFKDKAGQQTVAFIWSNFCGAGKAPETIVSKINGTRVSMDIYCIENDAFSNASFAIANTEAGRRYIHRELSEKEWLNVQLPFEDSSMLTQFWAKGFNRAWTKLGGELY</sequence>
<keyword evidence="3" id="KW-1185">Reference proteome</keyword>
<accession>R1GTG5</accession>
<feature type="chain" id="PRO_5004360722" evidence="1">
    <location>
        <begin position="20"/>
        <end position="277"/>
    </location>
</feature>
<comment type="caution">
    <text evidence="2">The sequence shown here is derived from an EMBL/GenBank/DDBJ whole genome shotgun (WGS) entry which is preliminary data.</text>
</comment>
<dbReference type="eggNOG" id="ENOG50324X1">
    <property type="taxonomic scope" value="Bacteria"/>
</dbReference>
<reference evidence="2 3" key="1">
    <citation type="journal article" date="2014" name="PLoS ONE">
        <title>Grimontia indica AK16(T), sp. nov., Isolated from a Seawater Sample Reports the Presence of Pathogenic Genes Similar to Vibrio Genus.</title>
        <authorList>
            <person name="Singh A."/>
            <person name="Vaidya B."/>
            <person name="Khatri I."/>
            <person name="Srinivas T.N."/>
            <person name="Subramanian S."/>
            <person name="Korpole S."/>
            <person name="Pinnaka A.K."/>
        </authorList>
    </citation>
    <scope>NUCLEOTIDE SEQUENCE [LARGE SCALE GENOMIC DNA]</scope>
    <source>
        <strain evidence="2 3">AK16</strain>
    </source>
</reference>
<evidence type="ECO:0000313" key="3">
    <source>
        <dbReference type="Proteomes" id="UP000011223"/>
    </source>
</evidence>
<dbReference type="RefSeq" id="WP_002539065.1">
    <property type="nucleotide sequence ID" value="NZ_ANFM02000021.1"/>
</dbReference>
<feature type="signal peptide" evidence="1">
    <location>
        <begin position="1"/>
        <end position="19"/>
    </location>
</feature>
<name>R1GTG5_9GAMM</name>
<proteinExistence type="predicted"/>
<dbReference type="Proteomes" id="UP000011223">
    <property type="component" value="Unassembled WGS sequence"/>
</dbReference>
<gene>
    <name evidence="2" type="ORF">D515_01812</name>
</gene>
<dbReference type="EMBL" id="ANFM02000021">
    <property type="protein sequence ID" value="EOD79359.1"/>
    <property type="molecule type" value="Genomic_DNA"/>
</dbReference>
<dbReference type="AlphaFoldDB" id="R1GTG5"/>
<organism evidence="2 3">
    <name type="scientific">Grimontia indica</name>
    <dbReference type="NCBI Taxonomy" id="1056512"/>
    <lineage>
        <taxon>Bacteria</taxon>
        <taxon>Pseudomonadati</taxon>
        <taxon>Pseudomonadota</taxon>
        <taxon>Gammaproteobacteria</taxon>
        <taxon>Vibrionales</taxon>
        <taxon>Vibrionaceae</taxon>
        <taxon>Grimontia</taxon>
    </lineage>
</organism>
<protein>
    <submittedName>
        <fullName evidence="2">Uncharacterized protein</fullName>
    </submittedName>
</protein>